<keyword evidence="1" id="KW-0378">Hydrolase</keyword>
<proteinExistence type="predicted"/>
<name>M0QPK7_9ACTN</name>
<dbReference type="AlphaFoldDB" id="M0QPK7"/>
<dbReference type="Gene3D" id="3.40.50.1000">
    <property type="entry name" value="HAD superfamily/HAD-like"/>
    <property type="match status" value="1"/>
</dbReference>
<dbReference type="STRING" id="1223545.GS4_35_00790"/>
<dbReference type="GO" id="GO:0016787">
    <property type="term" value="F:hydrolase activity"/>
    <property type="evidence" value="ECO:0007669"/>
    <property type="project" value="UniProtKB-KW"/>
</dbReference>
<keyword evidence="2" id="KW-1185">Reference proteome</keyword>
<dbReference type="SFLD" id="SFLDG01129">
    <property type="entry name" value="C1.5:_HAD__Beta-PGM__Phosphata"/>
    <property type="match status" value="1"/>
</dbReference>
<organism evidence="1 2">
    <name type="scientific">Gordonia soli NBRC 108243</name>
    <dbReference type="NCBI Taxonomy" id="1223545"/>
    <lineage>
        <taxon>Bacteria</taxon>
        <taxon>Bacillati</taxon>
        <taxon>Actinomycetota</taxon>
        <taxon>Actinomycetes</taxon>
        <taxon>Mycobacteriales</taxon>
        <taxon>Gordoniaceae</taxon>
        <taxon>Gordonia</taxon>
    </lineage>
</organism>
<dbReference type="EMBL" id="BANX01000035">
    <property type="protein sequence ID" value="GAC70503.1"/>
    <property type="molecule type" value="Genomic_DNA"/>
</dbReference>
<evidence type="ECO:0000313" key="2">
    <source>
        <dbReference type="Proteomes" id="UP000011666"/>
    </source>
</evidence>
<comment type="caution">
    <text evidence="1">The sequence shown here is derived from an EMBL/GenBank/DDBJ whole genome shotgun (WGS) entry which is preliminary data.</text>
</comment>
<dbReference type="Proteomes" id="UP000011666">
    <property type="component" value="Unassembled WGS sequence"/>
</dbReference>
<dbReference type="Pfam" id="PF00702">
    <property type="entry name" value="Hydrolase"/>
    <property type="match status" value="1"/>
</dbReference>
<reference evidence="1 2" key="1">
    <citation type="submission" date="2013-01" db="EMBL/GenBank/DDBJ databases">
        <title>Whole genome shotgun sequence of Gordonia soli NBRC 108243.</title>
        <authorList>
            <person name="Isaki-Nakamura S."/>
            <person name="Hosoyama A."/>
            <person name="Tsuchikane K."/>
            <person name="Ando Y."/>
            <person name="Baba S."/>
            <person name="Ohji S."/>
            <person name="Hamada M."/>
            <person name="Tamura T."/>
            <person name="Yamazoe A."/>
            <person name="Yamazaki S."/>
            <person name="Fujita N."/>
        </authorList>
    </citation>
    <scope>NUCLEOTIDE SEQUENCE [LARGE SCALE GENOMIC DNA]</scope>
    <source>
        <strain evidence="1 2">NBRC 108243</strain>
    </source>
</reference>
<dbReference type="SFLD" id="SFLDS00003">
    <property type="entry name" value="Haloacid_Dehalogenase"/>
    <property type="match status" value="1"/>
</dbReference>
<protein>
    <submittedName>
        <fullName evidence="1">Putative hydrolase</fullName>
    </submittedName>
</protein>
<dbReference type="PANTHER" id="PTHR46649:SF4">
    <property type="entry name" value="HALOACID DEHALOGENASE-LIKE HYDROLASE (HAD) SUPERFAMILY PROTEIN"/>
    <property type="match status" value="1"/>
</dbReference>
<dbReference type="PANTHER" id="PTHR46649">
    <property type="match status" value="1"/>
</dbReference>
<dbReference type="OrthoDB" id="3362560at2"/>
<evidence type="ECO:0000313" key="1">
    <source>
        <dbReference type="EMBL" id="GAC70503.1"/>
    </source>
</evidence>
<dbReference type="InterPro" id="IPR023214">
    <property type="entry name" value="HAD_sf"/>
</dbReference>
<dbReference type="SUPFAM" id="SSF56784">
    <property type="entry name" value="HAD-like"/>
    <property type="match status" value="1"/>
</dbReference>
<gene>
    <name evidence="1" type="ORF">GS4_35_00790</name>
</gene>
<sequence>MTKASTEVGAPRAVLFDFSGTLFRFEERAEWFADLHDEHGEPLHVETQAELIRRMTHPVGVPDVITGDDRIAWEERDLDPAQHRRAYLAMLRSSGLAVPGHAESLYERVLDPHSWQPYPDTAAVLRGLHDRGIATAVVSNIAFDLRAVLALHDLTDAVDAVSLSYEVGAIKPEPRIFTDALDRLGVAPADALMVGDSAEADGGSEAVGLRFALVEALPTDARPRALLDAVGAFGIDLG</sequence>
<dbReference type="InterPro" id="IPR036412">
    <property type="entry name" value="HAD-like_sf"/>
</dbReference>
<dbReference type="eggNOG" id="COG1011">
    <property type="taxonomic scope" value="Bacteria"/>
</dbReference>
<accession>M0QPK7</accession>
<dbReference type="RefSeq" id="WP_007624576.1">
    <property type="nucleotide sequence ID" value="NZ_BANX01000035.1"/>
</dbReference>